<sequence>MRTSVGEVASRALSASDLASVIDISESLLLTTGIKGAFMLSELIPNPAR</sequence>
<feature type="non-terminal residue" evidence="1">
    <location>
        <position position="49"/>
    </location>
</feature>
<proteinExistence type="predicted"/>
<evidence type="ECO:0000313" key="1">
    <source>
        <dbReference type="EMBL" id="SVA32484.1"/>
    </source>
</evidence>
<accession>A0A381UX09</accession>
<name>A0A381UX09_9ZZZZ</name>
<dbReference type="AlphaFoldDB" id="A0A381UX09"/>
<dbReference type="EMBL" id="UINC01007288">
    <property type="protein sequence ID" value="SVA32484.1"/>
    <property type="molecule type" value="Genomic_DNA"/>
</dbReference>
<gene>
    <name evidence="1" type="ORF">METZ01_LOCUS85338</name>
</gene>
<reference evidence="1" key="1">
    <citation type="submission" date="2018-05" db="EMBL/GenBank/DDBJ databases">
        <authorList>
            <person name="Lanie J.A."/>
            <person name="Ng W.-L."/>
            <person name="Kazmierczak K.M."/>
            <person name="Andrzejewski T.M."/>
            <person name="Davidsen T.M."/>
            <person name="Wayne K.J."/>
            <person name="Tettelin H."/>
            <person name="Glass J.I."/>
            <person name="Rusch D."/>
            <person name="Podicherti R."/>
            <person name="Tsui H.-C.T."/>
            <person name="Winkler M.E."/>
        </authorList>
    </citation>
    <scope>NUCLEOTIDE SEQUENCE</scope>
</reference>
<protein>
    <submittedName>
        <fullName evidence="1">Uncharacterized protein</fullName>
    </submittedName>
</protein>
<organism evidence="1">
    <name type="scientific">marine metagenome</name>
    <dbReference type="NCBI Taxonomy" id="408172"/>
    <lineage>
        <taxon>unclassified sequences</taxon>
        <taxon>metagenomes</taxon>
        <taxon>ecological metagenomes</taxon>
    </lineage>
</organism>